<dbReference type="Proteomes" id="UP001519460">
    <property type="component" value="Unassembled WGS sequence"/>
</dbReference>
<sequence>MRTFSVLLLTLNLPLVALLGGREAVWVGGRKDATDRIAATDEPVVFALQAINDWYADSSTGTSKLPRRLMKIVKAETQASVFET</sequence>
<keyword evidence="3" id="KW-1185">Reference proteome</keyword>
<gene>
    <name evidence="2" type="ORF">BaRGS_00028124</name>
</gene>
<evidence type="ECO:0000256" key="1">
    <source>
        <dbReference type="SAM" id="SignalP"/>
    </source>
</evidence>
<accession>A0ABD0K030</accession>
<dbReference type="AlphaFoldDB" id="A0ABD0K030"/>
<name>A0ABD0K030_9CAEN</name>
<feature type="signal peptide" evidence="1">
    <location>
        <begin position="1"/>
        <end position="24"/>
    </location>
</feature>
<proteinExistence type="predicted"/>
<reference evidence="2 3" key="1">
    <citation type="journal article" date="2023" name="Sci. Data">
        <title>Genome assembly of the Korean intertidal mud-creeper Batillaria attramentaria.</title>
        <authorList>
            <person name="Patra A.K."/>
            <person name="Ho P.T."/>
            <person name="Jun S."/>
            <person name="Lee S.J."/>
            <person name="Kim Y."/>
            <person name="Won Y.J."/>
        </authorList>
    </citation>
    <scope>NUCLEOTIDE SEQUENCE [LARGE SCALE GENOMIC DNA]</scope>
    <source>
        <strain evidence="2">Wonlab-2016</strain>
    </source>
</reference>
<comment type="caution">
    <text evidence="2">The sequence shown here is derived from an EMBL/GenBank/DDBJ whole genome shotgun (WGS) entry which is preliminary data.</text>
</comment>
<evidence type="ECO:0000313" key="3">
    <source>
        <dbReference type="Proteomes" id="UP001519460"/>
    </source>
</evidence>
<feature type="chain" id="PRO_5044843212" evidence="1">
    <location>
        <begin position="25"/>
        <end position="84"/>
    </location>
</feature>
<organism evidence="2 3">
    <name type="scientific">Batillaria attramentaria</name>
    <dbReference type="NCBI Taxonomy" id="370345"/>
    <lineage>
        <taxon>Eukaryota</taxon>
        <taxon>Metazoa</taxon>
        <taxon>Spiralia</taxon>
        <taxon>Lophotrochozoa</taxon>
        <taxon>Mollusca</taxon>
        <taxon>Gastropoda</taxon>
        <taxon>Caenogastropoda</taxon>
        <taxon>Sorbeoconcha</taxon>
        <taxon>Cerithioidea</taxon>
        <taxon>Batillariidae</taxon>
        <taxon>Batillaria</taxon>
    </lineage>
</organism>
<dbReference type="EMBL" id="JACVVK020000277">
    <property type="protein sequence ID" value="KAK7480652.1"/>
    <property type="molecule type" value="Genomic_DNA"/>
</dbReference>
<keyword evidence="1" id="KW-0732">Signal</keyword>
<protein>
    <submittedName>
        <fullName evidence="2">Uncharacterized protein</fullName>
    </submittedName>
</protein>
<evidence type="ECO:0000313" key="2">
    <source>
        <dbReference type="EMBL" id="KAK7480652.1"/>
    </source>
</evidence>